<accession>A0A9P4NUX2</accession>
<keyword evidence="3" id="KW-1185">Reference proteome</keyword>
<evidence type="ECO:0000256" key="1">
    <source>
        <dbReference type="SAM" id="MobiDB-lite"/>
    </source>
</evidence>
<proteinExistence type="predicted"/>
<reference evidence="2" key="1">
    <citation type="journal article" date="2020" name="Stud. Mycol.">
        <title>101 Dothideomycetes genomes: a test case for predicting lifestyles and emergence of pathogens.</title>
        <authorList>
            <person name="Haridas S."/>
            <person name="Albert R."/>
            <person name="Binder M."/>
            <person name="Bloem J."/>
            <person name="Labutti K."/>
            <person name="Salamov A."/>
            <person name="Andreopoulos B."/>
            <person name="Baker S."/>
            <person name="Barry K."/>
            <person name="Bills G."/>
            <person name="Bluhm B."/>
            <person name="Cannon C."/>
            <person name="Castanera R."/>
            <person name="Culley D."/>
            <person name="Daum C."/>
            <person name="Ezra D."/>
            <person name="Gonzalez J."/>
            <person name="Henrissat B."/>
            <person name="Kuo A."/>
            <person name="Liang C."/>
            <person name="Lipzen A."/>
            <person name="Lutzoni F."/>
            <person name="Magnuson J."/>
            <person name="Mondo S."/>
            <person name="Nolan M."/>
            <person name="Ohm R."/>
            <person name="Pangilinan J."/>
            <person name="Park H.-J."/>
            <person name="Ramirez L."/>
            <person name="Alfaro M."/>
            <person name="Sun H."/>
            <person name="Tritt A."/>
            <person name="Yoshinaga Y."/>
            <person name="Zwiers L.-H."/>
            <person name="Turgeon B."/>
            <person name="Goodwin S."/>
            <person name="Spatafora J."/>
            <person name="Crous P."/>
            <person name="Grigoriev I."/>
        </authorList>
    </citation>
    <scope>NUCLEOTIDE SEQUENCE</scope>
    <source>
        <strain evidence="2">CBS 130266</strain>
    </source>
</reference>
<name>A0A9P4NUX2_9PEZI</name>
<dbReference type="Proteomes" id="UP000800235">
    <property type="component" value="Unassembled WGS sequence"/>
</dbReference>
<protein>
    <submittedName>
        <fullName evidence="2">Uncharacterized protein</fullName>
    </submittedName>
</protein>
<evidence type="ECO:0000313" key="3">
    <source>
        <dbReference type="Proteomes" id="UP000800235"/>
    </source>
</evidence>
<sequence>MSSSVTPQHSHERVHGSASGKDTKTDISAGTAPYVLDMSNVAEKVFPIFPAISYANTVGTLGTWVQPRQIVVKVKKGKESTENRLWAGYNLQVGLEPLFASIVEEKNNVEYYPVSGISKVDIGRVASMYPPSLWQSEDISFYVHFVTRNEHLKKLIVETLALRSFDLKHAITEFIVEQAAIARETKKRKAEAEVESEDQKQRTKTHKRKKTTAYIDLTLD</sequence>
<comment type="caution">
    <text evidence="2">The sequence shown here is derived from an EMBL/GenBank/DDBJ whole genome shotgun (WGS) entry which is preliminary data.</text>
</comment>
<dbReference type="EMBL" id="MU007024">
    <property type="protein sequence ID" value="KAF2432730.1"/>
    <property type="molecule type" value="Genomic_DNA"/>
</dbReference>
<feature type="region of interest" description="Disordered" evidence="1">
    <location>
        <begin position="1"/>
        <end position="25"/>
    </location>
</feature>
<feature type="compositionally biased region" description="Basic residues" evidence="1">
    <location>
        <begin position="202"/>
        <end position="211"/>
    </location>
</feature>
<feature type="compositionally biased region" description="Basic and acidic residues" evidence="1">
    <location>
        <begin position="9"/>
        <end position="25"/>
    </location>
</feature>
<dbReference type="AlphaFoldDB" id="A0A9P4NUX2"/>
<evidence type="ECO:0000313" key="2">
    <source>
        <dbReference type="EMBL" id="KAF2432730.1"/>
    </source>
</evidence>
<organism evidence="2 3">
    <name type="scientific">Tothia fuscella</name>
    <dbReference type="NCBI Taxonomy" id="1048955"/>
    <lineage>
        <taxon>Eukaryota</taxon>
        <taxon>Fungi</taxon>
        <taxon>Dikarya</taxon>
        <taxon>Ascomycota</taxon>
        <taxon>Pezizomycotina</taxon>
        <taxon>Dothideomycetes</taxon>
        <taxon>Pleosporomycetidae</taxon>
        <taxon>Venturiales</taxon>
        <taxon>Cylindrosympodiaceae</taxon>
        <taxon>Tothia</taxon>
    </lineage>
</organism>
<feature type="region of interest" description="Disordered" evidence="1">
    <location>
        <begin position="187"/>
        <end position="220"/>
    </location>
</feature>
<gene>
    <name evidence="2" type="ORF">EJ08DRAFT_111490</name>
</gene>